<dbReference type="EMBL" id="FWEV01000111">
    <property type="protein sequence ID" value="SLM29804.1"/>
    <property type="molecule type" value="Genomic_DNA"/>
</dbReference>
<keyword evidence="2" id="KW-1185">Reference proteome</keyword>
<evidence type="ECO:0000313" key="2">
    <source>
        <dbReference type="Proteomes" id="UP000191931"/>
    </source>
</evidence>
<dbReference type="AlphaFoldDB" id="A0A1W1HBD2"/>
<accession>A0A1W1HBD2</accession>
<evidence type="ECO:0000313" key="1">
    <source>
        <dbReference type="EMBL" id="SLM29804.1"/>
    </source>
</evidence>
<name>A0A1W1HBD2_9BACT</name>
<sequence>MSDLFEYQEDKIWLKEYPIKYAGTRFNARTTVVRMNNGNLKLY</sequence>
<reference evidence="1 2" key="1">
    <citation type="submission" date="2017-03" db="EMBL/GenBank/DDBJ databases">
        <authorList>
            <person name="Afonso C.L."/>
            <person name="Miller P.J."/>
            <person name="Scott M.A."/>
            <person name="Spackman E."/>
            <person name="Goraichik I."/>
            <person name="Dimitrov K.M."/>
            <person name="Suarez D.L."/>
            <person name="Swayne D.E."/>
        </authorList>
    </citation>
    <scope>NUCLEOTIDE SEQUENCE [LARGE SCALE GENOMIC DNA]</scope>
    <source>
        <strain evidence="1">PRJEB14757</strain>
    </source>
</reference>
<dbReference type="Proteomes" id="UP000191931">
    <property type="component" value="Unassembled WGS sequence"/>
</dbReference>
<organism evidence="1 2">
    <name type="scientific">Desulfamplus magnetovallimortis</name>
    <dbReference type="NCBI Taxonomy" id="1246637"/>
    <lineage>
        <taxon>Bacteria</taxon>
        <taxon>Pseudomonadati</taxon>
        <taxon>Thermodesulfobacteriota</taxon>
        <taxon>Desulfobacteria</taxon>
        <taxon>Desulfobacterales</taxon>
        <taxon>Desulfobacteraceae</taxon>
        <taxon>Desulfamplus</taxon>
    </lineage>
</organism>
<gene>
    <name evidence="1" type="ORF">MTBBW1_1990007</name>
</gene>
<dbReference type="STRING" id="1246637.MTBBW1_1990007"/>
<dbReference type="RefSeq" id="WP_281255668.1">
    <property type="nucleotide sequence ID" value="NZ_LT828555.1"/>
</dbReference>
<protein>
    <submittedName>
        <fullName evidence="1">Uncharacterized protein</fullName>
    </submittedName>
</protein>
<proteinExistence type="predicted"/>